<protein>
    <submittedName>
        <fullName evidence="2">Uncharacterized protein</fullName>
    </submittedName>
</protein>
<sequence length="272" mass="30472">MAERHRHRLPVDRDEPRRLRRRKGVDRQTAAYQFPDVGPPGDGHEQQRLPGPDRQSGGPDRERPFQFRRQRHHRRQVGQRIREVGHGSDEFQQCEGVAVGLRQHAPAQSRGQGGVAAGEQFPRVLPRQPVDGDHGDATAVQDGGARRALGGEHPGPRAPHPSRHEPDRGHARPVEPLQVVHAQQHGPVLAGAGHQFEYGAVRHERAWDRTVPQSEREEDGVPQVRADLVQRVPQRCEQGVETREPDFRLELGTGHPEHSRPGLLGERAGRVQ</sequence>
<comment type="caution">
    <text evidence="2">The sequence shown here is derived from an EMBL/GenBank/DDBJ whole genome shotgun (WGS) entry which is preliminary data.</text>
</comment>
<feature type="compositionally biased region" description="Basic and acidic residues" evidence="1">
    <location>
        <begin position="162"/>
        <end position="173"/>
    </location>
</feature>
<evidence type="ECO:0000313" key="3">
    <source>
        <dbReference type="Proteomes" id="UP001500192"/>
    </source>
</evidence>
<feature type="compositionally biased region" description="Basic and acidic residues" evidence="1">
    <location>
        <begin position="238"/>
        <end position="260"/>
    </location>
</feature>
<dbReference type="EMBL" id="BAABIB010000163">
    <property type="protein sequence ID" value="GAA4669328.1"/>
    <property type="molecule type" value="Genomic_DNA"/>
</dbReference>
<feature type="compositionally biased region" description="Basic and acidic residues" evidence="1">
    <location>
        <begin position="80"/>
        <end position="89"/>
    </location>
</feature>
<keyword evidence="3" id="KW-1185">Reference proteome</keyword>
<feature type="region of interest" description="Disordered" evidence="1">
    <location>
        <begin position="102"/>
        <end position="176"/>
    </location>
</feature>
<name>A0ABP8VS92_9PSEU</name>
<evidence type="ECO:0000256" key="1">
    <source>
        <dbReference type="SAM" id="MobiDB-lite"/>
    </source>
</evidence>
<feature type="compositionally biased region" description="Basic and acidic residues" evidence="1">
    <location>
        <begin position="1"/>
        <end position="17"/>
    </location>
</feature>
<feature type="region of interest" description="Disordered" evidence="1">
    <location>
        <begin position="209"/>
        <end position="272"/>
    </location>
</feature>
<accession>A0ABP8VS92</accession>
<proteinExistence type="predicted"/>
<gene>
    <name evidence="2" type="ORF">GCM10023214_74740</name>
</gene>
<organism evidence="2 3">
    <name type="scientific">Amycolatopsis dongchuanensis</name>
    <dbReference type="NCBI Taxonomy" id="1070866"/>
    <lineage>
        <taxon>Bacteria</taxon>
        <taxon>Bacillati</taxon>
        <taxon>Actinomycetota</taxon>
        <taxon>Actinomycetes</taxon>
        <taxon>Pseudonocardiales</taxon>
        <taxon>Pseudonocardiaceae</taxon>
        <taxon>Amycolatopsis</taxon>
    </lineage>
</organism>
<dbReference type="Proteomes" id="UP001500192">
    <property type="component" value="Unassembled WGS sequence"/>
</dbReference>
<reference evidence="3" key="1">
    <citation type="journal article" date="2019" name="Int. J. Syst. Evol. Microbiol.">
        <title>The Global Catalogue of Microorganisms (GCM) 10K type strain sequencing project: providing services to taxonomists for standard genome sequencing and annotation.</title>
        <authorList>
            <consortium name="The Broad Institute Genomics Platform"/>
            <consortium name="The Broad Institute Genome Sequencing Center for Infectious Disease"/>
            <person name="Wu L."/>
            <person name="Ma J."/>
        </authorList>
    </citation>
    <scope>NUCLEOTIDE SEQUENCE [LARGE SCALE GENOMIC DNA]</scope>
    <source>
        <strain evidence="3">JCM 18054</strain>
    </source>
</reference>
<evidence type="ECO:0000313" key="2">
    <source>
        <dbReference type="EMBL" id="GAA4669328.1"/>
    </source>
</evidence>
<feature type="region of interest" description="Disordered" evidence="1">
    <location>
        <begin position="1"/>
        <end position="90"/>
    </location>
</feature>
<feature type="compositionally biased region" description="Basic residues" evidence="1">
    <location>
        <begin position="66"/>
        <end position="77"/>
    </location>
</feature>